<dbReference type="EMBL" id="CP023275">
    <property type="protein sequence ID" value="ATB68213.1"/>
    <property type="molecule type" value="Genomic_DNA"/>
</dbReference>
<dbReference type="NCBIfam" id="TIGR02495">
    <property type="entry name" value="NrdG2"/>
    <property type="match status" value="1"/>
</dbReference>
<keyword evidence="4" id="KW-0408">Iron</keyword>
<dbReference type="SFLD" id="SFLDG01067">
    <property type="entry name" value="SPASM/twitch_domain_containing"/>
    <property type="match status" value="1"/>
</dbReference>
<protein>
    <submittedName>
        <fullName evidence="7">Ribonucleotide reductase of class III (Anaerobic), activating protein</fullName>
        <ecNumber evidence="7">1.97.1.4</ecNumber>
    </submittedName>
</protein>
<dbReference type="Gene3D" id="3.20.20.70">
    <property type="entry name" value="Aldolase class I"/>
    <property type="match status" value="1"/>
</dbReference>
<dbReference type="Pfam" id="PF04055">
    <property type="entry name" value="Radical_SAM"/>
    <property type="match status" value="1"/>
</dbReference>
<evidence type="ECO:0000256" key="3">
    <source>
        <dbReference type="ARBA" id="ARBA00022723"/>
    </source>
</evidence>
<evidence type="ECO:0000256" key="4">
    <source>
        <dbReference type="ARBA" id="ARBA00023004"/>
    </source>
</evidence>
<sequence>MEKLASTESAFNLLKNVLADKAIHSITKFTTLDYPHHLASIFWFAKCNMACPYCYNPQIVRDSGTISLQTALEFLQSRQGRLDSVVLSGGECTLYPNLEPFCEAIKALNYKIKIDTNGSHPELLAHLIMKKLVDYIALDYKAPLDQYETLTHYHHSERFEESLKILIQSDIPFEVRTTLHSDLLTPIDINTIIKDLHVKGYHGTYYLQNYLHVEPTLGETKMQQNQFNLSQLSPLIPIELRNF</sequence>
<evidence type="ECO:0000256" key="1">
    <source>
        <dbReference type="ARBA" id="ARBA00001966"/>
    </source>
</evidence>
<dbReference type="InterPro" id="IPR012840">
    <property type="entry name" value="NrdG2"/>
</dbReference>
<dbReference type="GO" id="GO:0046872">
    <property type="term" value="F:metal ion binding"/>
    <property type="evidence" value="ECO:0007669"/>
    <property type="project" value="UniProtKB-KW"/>
</dbReference>
<dbReference type="AlphaFoldDB" id="A0A290H9H5"/>
<evidence type="ECO:0000313" key="8">
    <source>
        <dbReference type="Proteomes" id="UP000217349"/>
    </source>
</evidence>
<dbReference type="PANTHER" id="PTHR11228">
    <property type="entry name" value="RADICAL SAM DOMAIN PROTEIN"/>
    <property type="match status" value="1"/>
</dbReference>
<dbReference type="KEGG" id="sulj:SJPD1_0083"/>
<dbReference type="SFLD" id="SFLDG01094">
    <property type="entry name" value="Uncharacterised_Radical_SAM_Su"/>
    <property type="match status" value="1"/>
</dbReference>
<gene>
    <name evidence="7" type="ORF">SJPD1_0083</name>
</gene>
<evidence type="ECO:0000259" key="6">
    <source>
        <dbReference type="PROSITE" id="PS51918"/>
    </source>
</evidence>
<dbReference type="Proteomes" id="UP000217349">
    <property type="component" value="Chromosome"/>
</dbReference>
<accession>A0A290H9H5</accession>
<evidence type="ECO:0000313" key="7">
    <source>
        <dbReference type="EMBL" id="ATB68213.1"/>
    </source>
</evidence>
<dbReference type="CDD" id="cd01335">
    <property type="entry name" value="Radical_SAM"/>
    <property type="match status" value="1"/>
</dbReference>
<comment type="cofactor">
    <cofactor evidence="1">
        <name>[4Fe-4S] cluster</name>
        <dbReference type="ChEBI" id="CHEBI:49883"/>
    </cofactor>
</comment>
<evidence type="ECO:0000256" key="2">
    <source>
        <dbReference type="ARBA" id="ARBA00022691"/>
    </source>
</evidence>
<name>A0A290H9H5_9BACT</name>
<dbReference type="SFLD" id="SFLDS00029">
    <property type="entry name" value="Radical_SAM"/>
    <property type="match status" value="1"/>
</dbReference>
<keyword evidence="2" id="KW-0949">S-adenosyl-L-methionine</keyword>
<dbReference type="PANTHER" id="PTHR11228:SF27">
    <property type="entry name" value="GLYCYL-RADICAL ENZYME ACTIVATING ENZYME MJ1227-RELATED"/>
    <property type="match status" value="1"/>
</dbReference>
<dbReference type="InterPro" id="IPR050377">
    <property type="entry name" value="Radical_SAM_PqqE_MftC-like"/>
</dbReference>
<dbReference type="InterPro" id="IPR013785">
    <property type="entry name" value="Aldolase_TIM"/>
</dbReference>
<dbReference type="InterPro" id="IPR007197">
    <property type="entry name" value="rSAM"/>
</dbReference>
<dbReference type="PROSITE" id="PS51918">
    <property type="entry name" value="RADICAL_SAM"/>
    <property type="match status" value="1"/>
</dbReference>
<proteinExistence type="predicted"/>
<feature type="domain" description="Radical SAM core" evidence="6">
    <location>
        <begin position="31"/>
        <end position="243"/>
    </location>
</feature>
<reference evidence="8" key="1">
    <citation type="submission" date="2017-09" db="EMBL/GenBank/DDBJ databases">
        <title>The complete genome of Sulfurospirillum sp. JPD-1.</title>
        <authorList>
            <person name="Goris T."/>
        </authorList>
    </citation>
    <scope>NUCLEOTIDE SEQUENCE [LARGE SCALE GENOMIC DNA]</scope>
    <source>
        <strain evidence="8">JPD-1</strain>
    </source>
</reference>
<dbReference type="EC" id="1.97.1.4" evidence="7"/>
<keyword evidence="3" id="KW-0479">Metal-binding</keyword>
<keyword evidence="5" id="KW-0411">Iron-sulfur</keyword>
<organism evidence="7 8">
    <name type="scientific">Sulfurospirillum diekertiae</name>
    <dbReference type="NCBI Taxonomy" id="1854492"/>
    <lineage>
        <taxon>Bacteria</taxon>
        <taxon>Pseudomonadati</taxon>
        <taxon>Campylobacterota</taxon>
        <taxon>Epsilonproteobacteria</taxon>
        <taxon>Campylobacterales</taxon>
        <taxon>Sulfurospirillaceae</taxon>
        <taxon>Sulfurospirillum</taxon>
    </lineage>
</organism>
<evidence type="ECO:0000256" key="5">
    <source>
        <dbReference type="ARBA" id="ARBA00023014"/>
    </source>
</evidence>
<dbReference type="SUPFAM" id="SSF102114">
    <property type="entry name" value="Radical SAM enzymes"/>
    <property type="match status" value="1"/>
</dbReference>
<keyword evidence="7" id="KW-0560">Oxidoreductase</keyword>
<dbReference type="GO" id="GO:0051536">
    <property type="term" value="F:iron-sulfur cluster binding"/>
    <property type="evidence" value="ECO:0007669"/>
    <property type="project" value="UniProtKB-KW"/>
</dbReference>
<dbReference type="InterPro" id="IPR058240">
    <property type="entry name" value="rSAM_sf"/>
</dbReference>
<dbReference type="GO" id="GO:0043365">
    <property type="term" value="F:[formate-C-acetyltransferase]-activating enzyme activity"/>
    <property type="evidence" value="ECO:0007669"/>
    <property type="project" value="UniProtKB-EC"/>
</dbReference>